<feature type="transmembrane region" description="Helical" evidence="1">
    <location>
        <begin position="142"/>
        <end position="161"/>
    </location>
</feature>
<keyword evidence="3" id="KW-1185">Reference proteome</keyword>
<feature type="transmembrane region" description="Helical" evidence="1">
    <location>
        <begin position="27"/>
        <end position="44"/>
    </location>
</feature>
<keyword evidence="1" id="KW-0812">Transmembrane</keyword>
<dbReference type="Proteomes" id="UP001576780">
    <property type="component" value="Unassembled WGS sequence"/>
</dbReference>
<evidence type="ECO:0000256" key="1">
    <source>
        <dbReference type="SAM" id="Phobius"/>
    </source>
</evidence>
<keyword evidence="1" id="KW-1133">Transmembrane helix</keyword>
<evidence type="ECO:0000313" key="3">
    <source>
        <dbReference type="Proteomes" id="UP001576780"/>
    </source>
</evidence>
<dbReference type="RefSeq" id="WP_413277167.1">
    <property type="nucleotide sequence ID" value="NZ_JBHFNT010000072.1"/>
</dbReference>
<proteinExistence type="predicted"/>
<organism evidence="2 3">
    <name type="scientific">Floridaenema evergladense BLCC-F167</name>
    <dbReference type="NCBI Taxonomy" id="3153639"/>
    <lineage>
        <taxon>Bacteria</taxon>
        <taxon>Bacillati</taxon>
        <taxon>Cyanobacteriota</taxon>
        <taxon>Cyanophyceae</taxon>
        <taxon>Oscillatoriophycideae</taxon>
        <taxon>Aerosakkonematales</taxon>
        <taxon>Aerosakkonemataceae</taxon>
        <taxon>Floridanema</taxon>
        <taxon>Floridanema evergladense</taxon>
    </lineage>
</organism>
<keyword evidence="1" id="KW-0472">Membrane</keyword>
<evidence type="ECO:0008006" key="4">
    <source>
        <dbReference type="Google" id="ProtNLM"/>
    </source>
</evidence>
<evidence type="ECO:0000313" key="2">
    <source>
        <dbReference type="EMBL" id="MFB2834742.1"/>
    </source>
</evidence>
<comment type="caution">
    <text evidence="2">The sequence shown here is derived from an EMBL/GenBank/DDBJ whole genome shotgun (WGS) entry which is preliminary data.</text>
</comment>
<sequence length="598" mass="68216">MNQLEKVLKVVIYDLNYFFGVIWQNSVFHWATLGLLLFAVWIEWRSTKLYQRYQKSKSRIAVEAIAYLSKSLEGVIEIGRKTVNLDSRNIPEQRRKEIFNWLSEHLVGIEQNGIFQAQLQSGRFLLLKYPEILEQPVPRSSLRFIQSILIAIGVLGTFYGIQVGLSDISLRDIGQNSSDLLKSSVQLLEGMKTAFSTSLMGLGASSIFTLFLAFCERERRKYRDNLQKDLNKITILETPMRLLEKINPEANLKASQALANAAEIIGTKFAELIELQRELSPKAIGQEVGNVIKPVFQEIRVELSALREIKADQGQEILRNLIEEQREKLIKPIISELSNSAELTKQASEAVLDLKNELGSITISLSESIATIENFQTETLSKLQQFATNLEAILWNSRTDTKNVMQQVSAELKRSVDKSIAAMQKQQSSYESNTEKTVTTFREIREELEKSLNAHAEIQQELIQQFQNNIHEIFAEQNNNLQQLGDRTSETMRVQRDALAKIAKQTVSTFIGIREELEQSLQTQAQIERELMQEFHNRSLEIFDRQTNNLGQVGNVASQQMNEARENLNATLANIHTILQNTYLVAAQNNHKNHNSEH</sequence>
<reference evidence="2 3" key="1">
    <citation type="submission" date="2024-09" db="EMBL/GenBank/DDBJ databases">
        <title>Floridaenema gen nov. (Aerosakkonemataceae, Aerosakkonematales ord. nov., Cyanobacteria) from benthic tropical and subtropical fresh waters, with the description of four new species.</title>
        <authorList>
            <person name="Moretto J.A."/>
            <person name="Berthold D.E."/>
            <person name="Lefler F.W."/>
            <person name="Huang I.-S."/>
            <person name="Laughinghouse H. IV."/>
        </authorList>
    </citation>
    <scope>NUCLEOTIDE SEQUENCE [LARGE SCALE GENOMIC DNA]</scope>
    <source>
        <strain evidence="2 3">BLCC-F167</strain>
    </source>
</reference>
<gene>
    <name evidence="2" type="ORF">ACE1CA_09435</name>
</gene>
<accession>A0ABV4WI43</accession>
<dbReference type="EMBL" id="JBHFNT010000072">
    <property type="protein sequence ID" value="MFB2834742.1"/>
    <property type="molecule type" value="Genomic_DNA"/>
</dbReference>
<protein>
    <recommendedName>
        <fullName evidence="4">MotA/TolQ/ExbB proton channel domain-containing protein</fullName>
    </recommendedName>
</protein>
<name>A0ABV4WI43_9CYAN</name>
<feature type="transmembrane region" description="Helical" evidence="1">
    <location>
        <begin position="194"/>
        <end position="215"/>
    </location>
</feature>